<evidence type="ECO:0000259" key="7">
    <source>
        <dbReference type="PROSITE" id="PS51821"/>
    </source>
</evidence>
<dbReference type="InterPro" id="IPR021740">
    <property type="entry name" value="Velvet"/>
</dbReference>
<dbReference type="OrthoDB" id="5599552at2759"/>
<feature type="compositionally biased region" description="Polar residues" evidence="6">
    <location>
        <begin position="149"/>
        <end position="183"/>
    </location>
</feature>
<dbReference type="InterPro" id="IPR037525">
    <property type="entry name" value="Velvet_dom"/>
</dbReference>
<keyword evidence="2" id="KW-0749">Sporulation</keyword>
<proteinExistence type="predicted"/>
<organism evidence="8 9">
    <name type="scientific">Phialocephala subalpina</name>
    <dbReference type="NCBI Taxonomy" id="576137"/>
    <lineage>
        <taxon>Eukaryota</taxon>
        <taxon>Fungi</taxon>
        <taxon>Dikarya</taxon>
        <taxon>Ascomycota</taxon>
        <taxon>Pezizomycotina</taxon>
        <taxon>Leotiomycetes</taxon>
        <taxon>Helotiales</taxon>
        <taxon>Mollisiaceae</taxon>
        <taxon>Phialocephala</taxon>
        <taxon>Phialocephala fortinii species complex</taxon>
    </lineage>
</organism>
<evidence type="ECO:0000256" key="3">
    <source>
        <dbReference type="ARBA" id="ARBA00023015"/>
    </source>
</evidence>
<dbReference type="InterPro" id="IPR038491">
    <property type="entry name" value="Velvet_dom_sf"/>
</dbReference>
<evidence type="ECO:0000256" key="5">
    <source>
        <dbReference type="ARBA" id="ARBA00023242"/>
    </source>
</evidence>
<protein>
    <recommendedName>
        <fullName evidence="7">Velvet domain-containing protein</fullName>
    </recommendedName>
</protein>
<dbReference type="EMBL" id="FJOG01000009">
    <property type="protein sequence ID" value="CZR57068.1"/>
    <property type="molecule type" value="Genomic_DNA"/>
</dbReference>
<comment type="subcellular location">
    <subcellularLocation>
        <location evidence="1">Nucleus</location>
    </subcellularLocation>
</comment>
<keyword evidence="5" id="KW-0539">Nucleus</keyword>
<dbReference type="PROSITE" id="PS51821">
    <property type="entry name" value="VELVET"/>
    <property type="match status" value="1"/>
</dbReference>
<feature type="compositionally biased region" description="Polar residues" evidence="6">
    <location>
        <begin position="225"/>
        <end position="239"/>
    </location>
</feature>
<feature type="region of interest" description="Disordered" evidence="6">
    <location>
        <begin position="128"/>
        <end position="185"/>
    </location>
</feature>
<feature type="compositionally biased region" description="Low complexity" evidence="6">
    <location>
        <begin position="363"/>
        <end position="381"/>
    </location>
</feature>
<dbReference type="Proteomes" id="UP000184330">
    <property type="component" value="Unassembled WGS sequence"/>
</dbReference>
<dbReference type="GO" id="GO:0030435">
    <property type="term" value="P:sporulation resulting in formation of a cellular spore"/>
    <property type="evidence" value="ECO:0007669"/>
    <property type="project" value="UniProtKB-KW"/>
</dbReference>
<dbReference type="PANTHER" id="PTHR33572">
    <property type="entry name" value="SPORE DEVELOPMENT REGULATOR VOSA"/>
    <property type="match status" value="1"/>
</dbReference>
<dbReference type="Gene3D" id="2.60.40.3960">
    <property type="entry name" value="Velvet domain"/>
    <property type="match status" value="2"/>
</dbReference>
<dbReference type="STRING" id="576137.A0A1L7WWB5"/>
<feature type="compositionally biased region" description="Low complexity" evidence="6">
    <location>
        <begin position="201"/>
        <end position="216"/>
    </location>
</feature>
<reference evidence="8 9" key="1">
    <citation type="submission" date="2016-03" db="EMBL/GenBank/DDBJ databases">
        <authorList>
            <person name="Ploux O."/>
        </authorList>
    </citation>
    <scope>NUCLEOTIDE SEQUENCE [LARGE SCALE GENOMIC DNA]</scope>
    <source>
        <strain evidence="8 9">UAMH 11012</strain>
    </source>
</reference>
<keyword evidence="9" id="KW-1185">Reference proteome</keyword>
<dbReference type="AlphaFoldDB" id="A0A1L7WWB5"/>
<evidence type="ECO:0000256" key="6">
    <source>
        <dbReference type="SAM" id="MobiDB-lite"/>
    </source>
</evidence>
<evidence type="ECO:0000313" key="8">
    <source>
        <dbReference type="EMBL" id="CZR57068.1"/>
    </source>
</evidence>
<name>A0A1L7WWB5_9HELO</name>
<evidence type="ECO:0000256" key="2">
    <source>
        <dbReference type="ARBA" id="ARBA00022969"/>
    </source>
</evidence>
<gene>
    <name evidence="8" type="ORF">PAC_06957</name>
</gene>
<evidence type="ECO:0000256" key="1">
    <source>
        <dbReference type="ARBA" id="ARBA00004123"/>
    </source>
</evidence>
<feature type="domain" description="Velvet" evidence="7">
    <location>
        <begin position="20"/>
        <end position="434"/>
    </location>
</feature>
<keyword evidence="4" id="KW-0804">Transcription</keyword>
<dbReference type="Pfam" id="PF11754">
    <property type="entry name" value="Velvet"/>
    <property type="match status" value="2"/>
</dbReference>
<dbReference type="GO" id="GO:0005634">
    <property type="term" value="C:nucleus"/>
    <property type="evidence" value="ECO:0007669"/>
    <property type="project" value="UniProtKB-SubCell"/>
</dbReference>
<feature type="region of interest" description="Disordered" evidence="6">
    <location>
        <begin position="200"/>
        <end position="239"/>
    </location>
</feature>
<dbReference type="PANTHER" id="PTHR33572:SF18">
    <property type="entry name" value="SPORE DEVELOPMENT REGULATOR VOSA"/>
    <property type="match status" value="1"/>
</dbReference>
<evidence type="ECO:0000256" key="4">
    <source>
        <dbReference type="ARBA" id="ARBA00023163"/>
    </source>
</evidence>
<evidence type="ECO:0000313" key="9">
    <source>
        <dbReference type="Proteomes" id="UP000184330"/>
    </source>
</evidence>
<feature type="region of interest" description="Disordered" evidence="6">
    <location>
        <begin position="358"/>
        <end position="384"/>
    </location>
</feature>
<accession>A0A1L7WWB5</accession>
<keyword evidence="3" id="KW-0805">Transcription regulation</keyword>
<sequence length="434" mass="48534">MNSVQSTHQFAEAQHSQVMDLPENACMLVVRQQPKSARVAVGKEKDRKPVDPPPIIQLKINTSTDPHQNYLQIQFNLYQMQHTECVHVASTTSESFPVVSTKNFTGMAESTFLTRTFSDQGVRLRLRKEPRTLLRKRGPADDNYEPRTYNKSTNRSQSNGGDRQPVTSPESQDSNSQTEQSDVMTAHSHPFDQRLGLQQRQYSEQSSTTYSSNSYEDSMKRPRTGSDQSQASSFGHQNQVIESRDYSGRTYADSPANYNTYGSQLSQNPNYFTAGFSPTQTRDYRENQFMMPKLNTQMGNASTFDHRSPSSSYFPPQVQSYQSPVQQGHFSSHMMPTPGTQRSQYAQNALAELGLSRPQSTSTLGGMSTMGPPMSSMRTSTQMGNSLPQLPFRRESFQSFSDVNQNLSAGVPAIYPVRTASSNPGESPSVEGHY</sequence>